<sequence>MKLETARLLLKPPTEEDIDAITAVASDWRVAEMTLMPHPYCADDARAWIQGTGLRWQEHGMGGFAVFTRHGLAFIGAIGIRPTLIPGHASTGYWFCPSIWGRGFATEALREIFRFGFEVKNLDRIEAEHLAINPASGRVMEKAGMREHVKVDLIDRDGERLVPGIRRYIHAEEWRSSFLKSNADLVPT</sequence>
<proteinExistence type="predicted"/>
<dbReference type="RefSeq" id="WP_169456037.1">
    <property type="nucleotide sequence ID" value="NZ_CP051774.1"/>
</dbReference>
<dbReference type="SUPFAM" id="SSF55729">
    <property type="entry name" value="Acyl-CoA N-acyltransferases (Nat)"/>
    <property type="match status" value="1"/>
</dbReference>
<dbReference type="AlphaFoldDB" id="A0A858RLY0"/>
<dbReference type="KEGG" id="luo:HHL09_18125"/>
<organism evidence="2 3">
    <name type="scientific">Luteolibacter luteus</name>
    <dbReference type="NCBI Taxonomy" id="2728835"/>
    <lineage>
        <taxon>Bacteria</taxon>
        <taxon>Pseudomonadati</taxon>
        <taxon>Verrucomicrobiota</taxon>
        <taxon>Verrucomicrobiia</taxon>
        <taxon>Verrucomicrobiales</taxon>
        <taxon>Verrucomicrobiaceae</taxon>
        <taxon>Luteolibacter</taxon>
    </lineage>
</organism>
<dbReference type="Pfam" id="PF13302">
    <property type="entry name" value="Acetyltransf_3"/>
    <property type="match status" value="1"/>
</dbReference>
<evidence type="ECO:0000259" key="1">
    <source>
        <dbReference type="PROSITE" id="PS51186"/>
    </source>
</evidence>
<gene>
    <name evidence="2" type="ORF">HHL09_18125</name>
</gene>
<accession>A0A858RLY0</accession>
<keyword evidence="3" id="KW-1185">Reference proteome</keyword>
<dbReference type="EMBL" id="CP051774">
    <property type="protein sequence ID" value="QJE97611.1"/>
    <property type="molecule type" value="Genomic_DNA"/>
</dbReference>
<keyword evidence="2" id="KW-0808">Transferase</keyword>
<dbReference type="InterPro" id="IPR000182">
    <property type="entry name" value="GNAT_dom"/>
</dbReference>
<feature type="domain" description="N-acetyltransferase" evidence="1">
    <location>
        <begin position="8"/>
        <end position="168"/>
    </location>
</feature>
<dbReference type="InterPro" id="IPR016181">
    <property type="entry name" value="Acyl_CoA_acyltransferase"/>
</dbReference>
<name>A0A858RLY0_9BACT</name>
<reference evidence="2 3" key="1">
    <citation type="submission" date="2020-04" db="EMBL/GenBank/DDBJ databases">
        <title>Luteolibacter sp. G-1-1-1 isolated from soil.</title>
        <authorList>
            <person name="Dahal R.H."/>
        </authorList>
    </citation>
    <scope>NUCLEOTIDE SEQUENCE [LARGE SCALE GENOMIC DNA]</scope>
    <source>
        <strain evidence="2 3">G-1-1-1</strain>
    </source>
</reference>
<dbReference type="PANTHER" id="PTHR43792:SF1">
    <property type="entry name" value="N-ACETYLTRANSFERASE DOMAIN-CONTAINING PROTEIN"/>
    <property type="match status" value="1"/>
</dbReference>
<evidence type="ECO:0000313" key="2">
    <source>
        <dbReference type="EMBL" id="QJE97611.1"/>
    </source>
</evidence>
<dbReference type="Proteomes" id="UP000501812">
    <property type="component" value="Chromosome"/>
</dbReference>
<protein>
    <submittedName>
        <fullName evidence="2">GNAT family N-acetyltransferase</fullName>
    </submittedName>
</protein>
<dbReference type="GO" id="GO:0016747">
    <property type="term" value="F:acyltransferase activity, transferring groups other than amino-acyl groups"/>
    <property type="evidence" value="ECO:0007669"/>
    <property type="project" value="InterPro"/>
</dbReference>
<evidence type="ECO:0000313" key="3">
    <source>
        <dbReference type="Proteomes" id="UP000501812"/>
    </source>
</evidence>
<dbReference type="PANTHER" id="PTHR43792">
    <property type="entry name" value="GNAT FAMILY, PUTATIVE (AFU_ORTHOLOGUE AFUA_3G00765)-RELATED-RELATED"/>
    <property type="match status" value="1"/>
</dbReference>
<dbReference type="InterPro" id="IPR051531">
    <property type="entry name" value="N-acetyltransferase"/>
</dbReference>
<dbReference type="PROSITE" id="PS51186">
    <property type="entry name" value="GNAT"/>
    <property type="match status" value="1"/>
</dbReference>
<dbReference type="Gene3D" id="3.40.630.30">
    <property type="match status" value="1"/>
</dbReference>